<gene>
    <name evidence="9" type="ORF">A2227_02160</name>
</gene>
<dbReference type="Gene3D" id="2.40.50.460">
    <property type="match status" value="1"/>
</dbReference>
<dbReference type="InterPro" id="IPR041122">
    <property type="entry name" value="RecJ_OB"/>
</dbReference>
<evidence type="ECO:0000256" key="4">
    <source>
        <dbReference type="ARBA" id="ARBA00022801"/>
    </source>
</evidence>
<dbReference type="PANTHER" id="PTHR30255:SF2">
    <property type="entry name" value="SINGLE-STRANDED-DNA-SPECIFIC EXONUCLEASE RECJ"/>
    <property type="match status" value="1"/>
</dbReference>
<dbReference type="InterPro" id="IPR001667">
    <property type="entry name" value="DDH_dom"/>
</dbReference>
<dbReference type="SUPFAM" id="SSF64182">
    <property type="entry name" value="DHH phosphoesterases"/>
    <property type="match status" value="1"/>
</dbReference>
<keyword evidence="5 9" id="KW-0269">Exonuclease</keyword>
<dbReference type="InterPro" id="IPR038763">
    <property type="entry name" value="DHH_sf"/>
</dbReference>
<dbReference type="GO" id="GO:0003676">
    <property type="term" value="F:nucleic acid binding"/>
    <property type="evidence" value="ECO:0007669"/>
    <property type="project" value="InterPro"/>
</dbReference>
<evidence type="ECO:0000256" key="2">
    <source>
        <dbReference type="ARBA" id="ARBA00019841"/>
    </source>
</evidence>
<dbReference type="PANTHER" id="PTHR30255">
    <property type="entry name" value="SINGLE-STRANDED-DNA-SPECIFIC EXONUCLEASE RECJ"/>
    <property type="match status" value="1"/>
</dbReference>
<evidence type="ECO:0000259" key="6">
    <source>
        <dbReference type="Pfam" id="PF01368"/>
    </source>
</evidence>
<evidence type="ECO:0000259" key="8">
    <source>
        <dbReference type="Pfam" id="PF17768"/>
    </source>
</evidence>
<dbReference type="GO" id="GO:0006281">
    <property type="term" value="P:DNA repair"/>
    <property type="evidence" value="ECO:0007669"/>
    <property type="project" value="InterPro"/>
</dbReference>
<evidence type="ECO:0000259" key="7">
    <source>
        <dbReference type="Pfam" id="PF02272"/>
    </source>
</evidence>
<dbReference type="Pfam" id="PF01368">
    <property type="entry name" value="DHH"/>
    <property type="match status" value="1"/>
</dbReference>
<dbReference type="GO" id="GO:0008409">
    <property type="term" value="F:5'-3' exonuclease activity"/>
    <property type="evidence" value="ECO:0007669"/>
    <property type="project" value="InterPro"/>
</dbReference>
<feature type="domain" description="RecJ OB" evidence="8">
    <location>
        <begin position="468"/>
        <end position="575"/>
    </location>
</feature>
<protein>
    <recommendedName>
        <fullName evidence="2">Single-stranded-DNA-specific exonuclease RecJ</fullName>
    </recommendedName>
</protein>
<evidence type="ECO:0000313" key="10">
    <source>
        <dbReference type="Proteomes" id="UP000178367"/>
    </source>
</evidence>
<comment type="similarity">
    <text evidence="1">Belongs to the RecJ family.</text>
</comment>
<proteinExistence type="inferred from homology"/>
<dbReference type="STRING" id="1797994.A2227_02160"/>
<evidence type="ECO:0000256" key="3">
    <source>
        <dbReference type="ARBA" id="ARBA00022722"/>
    </source>
</evidence>
<dbReference type="InterPro" id="IPR004610">
    <property type="entry name" value="RecJ"/>
</dbReference>
<dbReference type="NCBIfam" id="TIGR00644">
    <property type="entry name" value="recJ"/>
    <property type="match status" value="1"/>
</dbReference>
<dbReference type="AlphaFoldDB" id="A0A1F5SLR2"/>
<dbReference type="Gene3D" id="3.90.1640.30">
    <property type="match status" value="1"/>
</dbReference>
<dbReference type="Pfam" id="PF02272">
    <property type="entry name" value="DHHA1"/>
    <property type="match status" value="1"/>
</dbReference>
<dbReference type="InterPro" id="IPR003156">
    <property type="entry name" value="DHHA1_dom"/>
</dbReference>
<evidence type="ECO:0000256" key="5">
    <source>
        <dbReference type="ARBA" id="ARBA00022839"/>
    </source>
</evidence>
<feature type="domain" description="DDH" evidence="6">
    <location>
        <begin position="82"/>
        <end position="238"/>
    </location>
</feature>
<keyword evidence="3" id="KW-0540">Nuclease</keyword>
<reference evidence="9 10" key="1">
    <citation type="journal article" date="2016" name="Nat. Commun.">
        <title>Thousands of microbial genomes shed light on interconnected biogeochemical processes in an aquifer system.</title>
        <authorList>
            <person name="Anantharaman K."/>
            <person name="Brown C.T."/>
            <person name="Hug L.A."/>
            <person name="Sharon I."/>
            <person name="Castelle C.J."/>
            <person name="Probst A.J."/>
            <person name="Thomas B.C."/>
            <person name="Singh A."/>
            <person name="Wilkins M.J."/>
            <person name="Karaoz U."/>
            <person name="Brodie E.L."/>
            <person name="Williams K.H."/>
            <person name="Hubbard S.S."/>
            <person name="Banfield J.F."/>
        </authorList>
    </citation>
    <scope>NUCLEOTIDE SEQUENCE [LARGE SCALE GENOMIC DNA]</scope>
</reference>
<evidence type="ECO:0000313" key="9">
    <source>
        <dbReference type="EMBL" id="OGF27403.1"/>
    </source>
</evidence>
<dbReference type="Pfam" id="PF17768">
    <property type="entry name" value="RecJ_OB"/>
    <property type="match status" value="1"/>
</dbReference>
<name>A0A1F5SLR2_9BACT</name>
<dbReference type="GO" id="GO:0006310">
    <property type="term" value="P:DNA recombination"/>
    <property type="evidence" value="ECO:0007669"/>
    <property type="project" value="InterPro"/>
</dbReference>
<dbReference type="InterPro" id="IPR051673">
    <property type="entry name" value="SSDNA_exonuclease_RecJ"/>
</dbReference>
<evidence type="ECO:0000256" key="1">
    <source>
        <dbReference type="ARBA" id="ARBA00005915"/>
    </source>
</evidence>
<dbReference type="EMBL" id="MFGB01000008">
    <property type="protein sequence ID" value="OGF27403.1"/>
    <property type="molecule type" value="Genomic_DNA"/>
</dbReference>
<comment type="caution">
    <text evidence="9">The sequence shown here is derived from an EMBL/GenBank/DDBJ whole genome shotgun (WGS) entry which is preliminary data.</text>
</comment>
<feature type="domain" description="DHHA1" evidence="7">
    <location>
        <begin position="357"/>
        <end position="453"/>
    </location>
</feature>
<dbReference type="Proteomes" id="UP000178367">
    <property type="component" value="Unassembled WGS sequence"/>
</dbReference>
<sequence length="583" mass="64647">MSNTTEKIWQVMPEIEDDFAKKFPGLDRVVLQLLYNRGITSAEKIEEFLNPDFGRYSHDPFLFRDMEAATELVIKHIKARNKITVFGDYDADGVTASALLCEILRTLKAEVDIYIPDRVSEGYGMNAGAIDEVAAGGTKLIITVDNGIRNKKEIDHARSLGVDVILTDHHIPPDKKEDYPAGPVINPIVESETYPFKYLAGVGVAFKLAQALVFRSKLSEADKEKLIAGVMDLVAIGTVADMVRLKGENRILVERGLKALDRTGRIGLVELIKAAQINNGKALDSWNISFQIAPRLNAAGRMDHANTAFELLITKDKTEAETLARRLNSRNQDRQEDTEEIFQEIDSRIDPADPGFIIASVYDGAEDRAWNEGLIGLVAGKICEKYHRPALTITKTKNGYKGSGRSVPEFNLIEAIEECSAVLEKYGGHPAACGFSLASGNLEKFKSLITDLAAKKLVLADLRPKIKIDAELDFSAVNDDLAETIKRFEPYGQGNIQPKFMSRAVRIVDIRNMGMDGQHIKLRLKSAGSLPINAIGFGQAEKWRDLRLGDEIDIVYYVEINEFNGRREAQAKIVDIKSSSHNS</sequence>
<organism evidence="9 10">
    <name type="scientific">Candidatus Falkowbacteria bacterium RIFOXYA2_FULL_47_19</name>
    <dbReference type="NCBI Taxonomy" id="1797994"/>
    <lineage>
        <taxon>Bacteria</taxon>
        <taxon>Candidatus Falkowiibacteriota</taxon>
    </lineage>
</organism>
<accession>A0A1F5SLR2</accession>
<keyword evidence="4" id="KW-0378">Hydrolase</keyword>